<keyword evidence="5 10" id="KW-0552">Olfaction</keyword>
<feature type="transmembrane region" description="Helical" evidence="10">
    <location>
        <begin position="139"/>
        <end position="161"/>
    </location>
</feature>
<evidence type="ECO:0000256" key="5">
    <source>
        <dbReference type="ARBA" id="ARBA00022725"/>
    </source>
</evidence>
<dbReference type="PANTHER" id="PTHR21137">
    <property type="entry name" value="ODORANT RECEPTOR"/>
    <property type="match status" value="1"/>
</dbReference>
<feature type="transmembrane region" description="Helical" evidence="10">
    <location>
        <begin position="210"/>
        <end position="231"/>
    </location>
</feature>
<evidence type="ECO:0000256" key="4">
    <source>
        <dbReference type="ARBA" id="ARBA00022692"/>
    </source>
</evidence>
<keyword evidence="4 10" id="KW-0812">Transmembrane</keyword>
<keyword evidence="8 10" id="KW-0675">Receptor</keyword>
<dbReference type="KEGG" id="dpa:109542143"/>
<keyword evidence="6 10" id="KW-1133">Transmembrane helix</keyword>
<comment type="caution">
    <text evidence="10">Lacks conserved residue(s) required for the propagation of feature annotation.</text>
</comment>
<sequence>MDYFDLNYRISAFFLLIPPKISILKIIYCIVAVPHFFLICGSAFLEIGKLFMGGSGEFSSNILNLGISALHLCATNRVSRWFLIKNEFEVILANLRKINTDFSLFDYQSHQSGFKMDANEPENAIIKYKTTKLLETKRYCLGIFLTFLINVALNISISYAINYGNPLYEKWNPLLNKTSVYRDYPYPLLYPFDTSVSDGHYLLGFFYQPYAFFCLMCAFFCIEYLCVGTIIHLTTHVNILGYAFSYVDENIDPMLDYSKVIMLKEKRIIKLSGELKEIYNCAKELNAVFSGQLLMQEFLMSTVMCCCVYRVTTNISTAEIGYLSTMVAVCVAEMFTVSWFNQCFTLELFKIQQRIYELEWIDYPPKLRRVLLFLMCRVQKPFNFTMGFGFPLDVNVFLSMIKTSYSFYTLITRSGSKFSNEDV</sequence>
<dbReference type="GO" id="GO:0007165">
    <property type="term" value="P:signal transduction"/>
    <property type="evidence" value="ECO:0007669"/>
    <property type="project" value="UniProtKB-KW"/>
</dbReference>
<evidence type="ECO:0000256" key="1">
    <source>
        <dbReference type="ARBA" id="ARBA00004651"/>
    </source>
</evidence>
<evidence type="ECO:0000256" key="6">
    <source>
        <dbReference type="ARBA" id="ARBA00022989"/>
    </source>
</evidence>
<proteinExistence type="inferred from homology"/>
<evidence type="ECO:0000256" key="8">
    <source>
        <dbReference type="ARBA" id="ARBA00023170"/>
    </source>
</evidence>
<dbReference type="GO" id="GO:0004984">
    <property type="term" value="F:olfactory receptor activity"/>
    <property type="evidence" value="ECO:0007669"/>
    <property type="project" value="InterPro"/>
</dbReference>
<keyword evidence="9 10" id="KW-0807">Transducer</keyword>
<dbReference type="EnsemblMetazoa" id="XM_019911222.1">
    <property type="protein sequence ID" value="XP_019766781.1"/>
    <property type="gene ID" value="LOC109542143"/>
</dbReference>
<evidence type="ECO:0000256" key="2">
    <source>
        <dbReference type="ARBA" id="ARBA00022475"/>
    </source>
</evidence>
<reference evidence="11" key="2">
    <citation type="submission" date="2024-08" db="UniProtKB">
        <authorList>
            <consortium name="EnsemblMetazoa"/>
        </authorList>
    </citation>
    <scope>IDENTIFICATION</scope>
</reference>
<evidence type="ECO:0000256" key="9">
    <source>
        <dbReference type="ARBA" id="ARBA00023224"/>
    </source>
</evidence>
<dbReference type="GO" id="GO:0005886">
    <property type="term" value="C:plasma membrane"/>
    <property type="evidence" value="ECO:0007669"/>
    <property type="project" value="UniProtKB-SubCell"/>
</dbReference>
<dbReference type="Pfam" id="PF02949">
    <property type="entry name" value="7tm_6"/>
    <property type="match status" value="1"/>
</dbReference>
<name>A0AAR5Q121_DENPD</name>
<dbReference type="AlphaFoldDB" id="A0AAR5Q121"/>
<evidence type="ECO:0000256" key="10">
    <source>
        <dbReference type="RuleBase" id="RU351113"/>
    </source>
</evidence>
<evidence type="ECO:0000313" key="12">
    <source>
        <dbReference type="Proteomes" id="UP000019118"/>
    </source>
</evidence>
<organism evidence="11 12">
    <name type="scientific">Dendroctonus ponderosae</name>
    <name type="common">Mountain pine beetle</name>
    <dbReference type="NCBI Taxonomy" id="77166"/>
    <lineage>
        <taxon>Eukaryota</taxon>
        <taxon>Metazoa</taxon>
        <taxon>Ecdysozoa</taxon>
        <taxon>Arthropoda</taxon>
        <taxon>Hexapoda</taxon>
        <taxon>Insecta</taxon>
        <taxon>Pterygota</taxon>
        <taxon>Neoptera</taxon>
        <taxon>Endopterygota</taxon>
        <taxon>Coleoptera</taxon>
        <taxon>Polyphaga</taxon>
        <taxon>Cucujiformia</taxon>
        <taxon>Curculionidae</taxon>
        <taxon>Scolytinae</taxon>
        <taxon>Dendroctonus</taxon>
    </lineage>
</organism>
<dbReference type="PANTHER" id="PTHR21137:SF35">
    <property type="entry name" value="ODORANT RECEPTOR 19A-RELATED"/>
    <property type="match status" value="1"/>
</dbReference>
<keyword evidence="2" id="KW-1003">Cell membrane</keyword>
<protein>
    <recommendedName>
        <fullName evidence="10">Odorant receptor</fullName>
    </recommendedName>
</protein>
<keyword evidence="12" id="KW-1185">Reference proteome</keyword>
<evidence type="ECO:0000313" key="11">
    <source>
        <dbReference type="EnsemblMetazoa" id="XP_019766781.1"/>
    </source>
</evidence>
<dbReference type="GO" id="GO:0005549">
    <property type="term" value="F:odorant binding"/>
    <property type="evidence" value="ECO:0007669"/>
    <property type="project" value="InterPro"/>
</dbReference>
<dbReference type="Proteomes" id="UP000019118">
    <property type="component" value="Unassembled WGS sequence"/>
</dbReference>
<reference evidence="12" key="1">
    <citation type="journal article" date="2013" name="Genome Biol.">
        <title>Draft genome of the mountain pine beetle, Dendroctonus ponderosae Hopkins, a major forest pest.</title>
        <authorList>
            <person name="Keeling C.I."/>
            <person name="Yuen M.M."/>
            <person name="Liao N.Y."/>
            <person name="Docking T.R."/>
            <person name="Chan S.K."/>
            <person name="Taylor G.A."/>
            <person name="Palmquist D.L."/>
            <person name="Jackman S.D."/>
            <person name="Nguyen A."/>
            <person name="Li M."/>
            <person name="Henderson H."/>
            <person name="Janes J.K."/>
            <person name="Zhao Y."/>
            <person name="Pandoh P."/>
            <person name="Moore R."/>
            <person name="Sperling F.A."/>
            <person name="Huber D.P."/>
            <person name="Birol I."/>
            <person name="Jones S.J."/>
            <person name="Bohlmann J."/>
        </authorList>
    </citation>
    <scope>NUCLEOTIDE SEQUENCE</scope>
</reference>
<dbReference type="GeneID" id="109542143"/>
<keyword evidence="3 10" id="KW-0716">Sensory transduction</keyword>
<comment type="similarity">
    <text evidence="10">Belongs to the insect chemoreceptor superfamily. Heteromeric odorant receptor channel (TC 1.A.69) family.</text>
</comment>
<accession>A0AAR5Q121</accession>
<feature type="transmembrane region" description="Helical" evidence="10">
    <location>
        <begin position="23"/>
        <end position="45"/>
    </location>
</feature>
<evidence type="ECO:0000256" key="3">
    <source>
        <dbReference type="ARBA" id="ARBA00022606"/>
    </source>
</evidence>
<comment type="subcellular location">
    <subcellularLocation>
        <location evidence="1 10">Cell membrane</location>
        <topology evidence="1 10">Multi-pass membrane protein</topology>
    </subcellularLocation>
</comment>
<evidence type="ECO:0000256" key="7">
    <source>
        <dbReference type="ARBA" id="ARBA00023136"/>
    </source>
</evidence>
<keyword evidence="7 10" id="KW-0472">Membrane</keyword>
<dbReference type="InterPro" id="IPR004117">
    <property type="entry name" value="7tm6_olfct_rcpt"/>
</dbReference>